<dbReference type="Proteomes" id="UP001177670">
    <property type="component" value="Unassembled WGS sequence"/>
</dbReference>
<organism evidence="2 3">
    <name type="scientific">Melipona bicolor</name>
    <dbReference type="NCBI Taxonomy" id="60889"/>
    <lineage>
        <taxon>Eukaryota</taxon>
        <taxon>Metazoa</taxon>
        <taxon>Ecdysozoa</taxon>
        <taxon>Arthropoda</taxon>
        <taxon>Hexapoda</taxon>
        <taxon>Insecta</taxon>
        <taxon>Pterygota</taxon>
        <taxon>Neoptera</taxon>
        <taxon>Endopterygota</taxon>
        <taxon>Hymenoptera</taxon>
        <taxon>Apocrita</taxon>
        <taxon>Aculeata</taxon>
        <taxon>Apoidea</taxon>
        <taxon>Anthophila</taxon>
        <taxon>Apidae</taxon>
        <taxon>Melipona</taxon>
    </lineage>
</organism>
<name>A0AA40KL00_9HYME</name>
<evidence type="ECO:0000313" key="3">
    <source>
        <dbReference type="Proteomes" id="UP001177670"/>
    </source>
</evidence>
<gene>
    <name evidence="2" type="ORF">K0M31_006973</name>
</gene>
<feature type="compositionally biased region" description="Low complexity" evidence="1">
    <location>
        <begin position="49"/>
        <end position="62"/>
    </location>
</feature>
<accession>A0AA40KL00</accession>
<reference evidence="2" key="1">
    <citation type="submission" date="2021-10" db="EMBL/GenBank/DDBJ databases">
        <title>Melipona bicolor Genome sequencing and assembly.</title>
        <authorList>
            <person name="Araujo N.S."/>
            <person name="Arias M.C."/>
        </authorList>
    </citation>
    <scope>NUCLEOTIDE SEQUENCE</scope>
    <source>
        <strain evidence="2">USP_2M_L1-L4_2017</strain>
        <tissue evidence="2">Whole body</tissue>
    </source>
</reference>
<dbReference type="AlphaFoldDB" id="A0AA40KL00"/>
<comment type="caution">
    <text evidence="2">The sequence shown here is derived from an EMBL/GenBank/DDBJ whole genome shotgun (WGS) entry which is preliminary data.</text>
</comment>
<keyword evidence="3" id="KW-1185">Reference proteome</keyword>
<evidence type="ECO:0000313" key="2">
    <source>
        <dbReference type="EMBL" id="KAK1123943.1"/>
    </source>
</evidence>
<evidence type="ECO:0000256" key="1">
    <source>
        <dbReference type="SAM" id="MobiDB-lite"/>
    </source>
</evidence>
<protein>
    <submittedName>
        <fullName evidence="2">Uncharacterized protein</fullName>
    </submittedName>
</protein>
<feature type="compositionally biased region" description="Basic and acidic residues" evidence="1">
    <location>
        <begin position="38"/>
        <end position="48"/>
    </location>
</feature>
<proteinExistence type="predicted"/>
<feature type="region of interest" description="Disordered" evidence="1">
    <location>
        <begin position="38"/>
        <end position="76"/>
    </location>
</feature>
<dbReference type="EMBL" id="JAHYIQ010000019">
    <property type="protein sequence ID" value="KAK1123943.1"/>
    <property type="molecule type" value="Genomic_DNA"/>
</dbReference>
<sequence>MEWRIGESRETAIEIQRATVSGSGMPLRKVALVCGKDTERGGETEDRTTATTTTTTTTTTLTVENKRGKRRSDYAE</sequence>